<dbReference type="InterPro" id="IPR052336">
    <property type="entry name" value="MlaD_Phospholipid_Transporter"/>
</dbReference>
<keyword evidence="4" id="KW-1185">Reference proteome</keyword>
<accession>A0ABW6ABG2</accession>
<keyword evidence="1" id="KW-1133">Transmembrane helix</keyword>
<dbReference type="PANTHER" id="PTHR33371:SF4">
    <property type="entry name" value="INTERMEMBRANE PHOSPHOLIPID TRANSPORT SYSTEM BINDING PROTEIN MLAD"/>
    <property type="match status" value="1"/>
</dbReference>
<keyword evidence="1" id="KW-0472">Membrane</keyword>
<dbReference type="Proteomes" id="UP001597511">
    <property type="component" value="Unassembled WGS sequence"/>
</dbReference>
<dbReference type="EMBL" id="JBHUOZ010000003">
    <property type="protein sequence ID" value="MFD2921543.1"/>
    <property type="molecule type" value="Genomic_DNA"/>
</dbReference>
<evidence type="ECO:0000313" key="3">
    <source>
        <dbReference type="EMBL" id="MFD2921543.1"/>
    </source>
</evidence>
<evidence type="ECO:0000256" key="1">
    <source>
        <dbReference type="SAM" id="Phobius"/>
    </source>
</evidence>
<dbReference type="RefSeq" id="WP_386102055.1">
    <property type="nucleotide sequence ID" value="NZ_JBHUOZ010000003.1"/>
</dbReference>
<dbReference type="InterPro" id="IPR003399">
    <property type="entry name" value="Mce/MlaD"/>
</dbReference>
<protein>
    <submittedName>
        <fullName evidence="3">MlaD family protein</fullName>
    </submittedName>
</protein>
<name>A0ABW6ABG2_9BACT</name>
<dbReference type="PANTHER" id="PTHR33371">
    <property type="entry name" value="INTERMEMBRANE PHOSPHOLIPID TRANSPORT SYSTEM BINDING PROTEIN MLAD-RELATED"/>
    <property type="match status" value="1"/>
</dbReference>
<comment type="caution">
    <text evidence="3">The sequence shown here is derived from an EMBL/GenBank/DDBJ whole genome shotgun (WGS) entry which is preliminary data.</text>
</comment>
<organism evidence="3 4">
    <name type="scientific">Terrimonas rubra</name>
    <dbReference type="NCBI Taxonomy" id="1035890"/>
    <lineage>
        <taxon>Bacteria</taxon>
        <taxon>Pseudomonadati</taxon>
        <taxon>Bacteroidota</taxon>
        <taxon>Chitinophagia</taxon>
        <taxon>Chitinophagales</taxon>
        <taxon>Chitinophagaceae</taxon>
        <taxon>Terrimonas</taxon>
    </lineage>
</organism>
<proteinExistence type="predicted"/>
<sequence>MKINNETKVGLLVIVTLALLIIGFNFLKGKDLFSNPNTIYAIFDDIGALAKGNAVKIKGLQVGKVYATENVDKDVSAIKVTIALDKDINIPADSYIYIEPSLLSTPNLAIVKGNDKTNFIKYGNEIKAMSRPGGMLSAMAPQLDPILTQVGHTIDSLNLILGNVNSIFEGDTKANLQGTLRNLNNSTAKLEGILSEAGKGINATLSNTESITANLRKNNDSINAILGNAKKFSDGLAKVDLDKMVNTIEAMLTDLKSVVNKVSSTDGTLGALINDKQIYNRLNNAILSAEILMDDLRAHPKRYVNISVFGRKDKSGPLTSPAVKDTLPK</sequence>
<evidence type="ECO:0000313" key="4">
    <source>
        <dbReference type="Proteomes" id="UP001597511"/>
    </source>
</evidence>
<keyword evidence="1" id="KW-0812">Transmembrane</keyword>
<gene>
    <name evidence="3" type="ORF">ACFS6H_17610</name>
</gene>
<dbReference type="Pfam" id="PF02470">
    <property type="entry name" value="MlaD"/>
    <property type="match status" value="1"/>
</dbReference>
<feature type="transmembrane region" description="Helical" evidence="1">
    <location>
        <begin position="9"/>
        <end position="27"/>
    </location>
</feature>
<reference evidence="4" key="1">
    <citation type="journal article" date="2019" name="Int. J. Syst. Evol. Microbiol.">
        <title>The Global Catalogue of Microorganisms (GCM) 10K type strain sequencing project: providing services to taxonomists for standard genome sequencing and annotation.</title>
        <authorList>
            <consortium name="The Broad Institute Genomics Platform"/>
            <consortium name="The Broad Institute Genome Sequencing Center for Infectious Disease"/>
            <person name="Wu L."/>
            <person name="Ma J."/>
        </authorList>
    </citation>
    <scope>NUCLEOTIDE SEQUENCE [LARGE SCALE GENOMIC DNA]</scope>
    <source>
        <strain evidence="4">KCTC 23299</strain>
    </source>
</reference>
<evidence type="ECO:0000259" key="2">
    <source>
        <dbReference type="Pfam" id="PF02470"/>
    </source>
</evidence>
<feature type="domain" description="Mce/MlaD" evidence="2">
    <location>
        <begin position="36"/>
        <end position="101"/>
    </location>
</feature>